<accession>X0ZJG8</accession>
<name>X0ZJG8_9ZZZZ</name>
<comment type="caution">
    <text evidence="2">The sequence shown here is derived from an EMBL/GenBank/DDBJ whole genome shotgun (WGS) entry which is preliminary data.</text>
</comment>
<evidence type="ECO:0000256" key="1">
    <source>
        <dbReference type="SAM" id="Phobius"/>
    </source>
</evidence>
<evidence type="ECO:0000313" key="2">
    <source>
        <dbReference type="EMBL" id="GAG69800.1"/>
    </source>
</evidence>
<protein>
    <submittedName>
        <fullName evidence="2">Uncharacterized protein</fullName>
    </submittedName>
</protein>
<organism evidence="2">
    <name type="scientific">marine sediment metagenome</name>
    <dbReference type="NCBI Taxonomy" id="412755"/>
    <lineage>
        <taxon>unclassified sequences</taxon>
        <taxon>metagenomes</taxon>
        <taxon>ecological metagenomes</taxon>
    </lineage>
</organism>
<sequence>MIHEFLETGAMTPDTVIPCRVSRTARVQNLIRPYSNLAIACTGILGVLVATGGADSKSSKKDPALERTRKQVRMLDDIYKTAY</sequence>
<gene>
    <name evidence="2" type="ORF">S01H4_13020</name>
</gene>
<dbReference type="EMBL" id="BART01005751">
    <property type="protein sequence ID" value="GAG69800.1"/>
    <property type="molecule type" value="Genomic_DNA"/>
</dbReference>
<reference evidence="2" key="1">
    <citation type="journal article" date="2014" name="Front. Microbiol.">
        <title>High frequency of phylogenetically diverse reductive dehalogenase-homologous genes in deep subseafloor sedimentary metagenomes.</title>
        <authorList>
            <person name="Kawai M."/>
            <person name="Futagami T."/>
            <person name="Toyoda A."/>
            <person name="Takaki Y."/>
            <person name="Nishi S."/>
            <person name="Hori S."/>
            <person name="Arai W."/>
            <person name="Tsubouchi T."/>
            <person name="Morono Y."/>
            <person name="Uchiyama I."/>
            <person name="Ito T."/>
            <person name="Fujiyama A."/>
            <person name="Inagaki F."/>
            <person name="Takami H."/>
        </authorList>
    </citation>
    <scope>NUCLEOTIDE SEQUENCE</scope>
    <source>
        <strain evidence="2">Expedition CK06-06</strain>
    </source>
</reference>
<feature type="transmembrane region" description="Helical" evidence="1">
    <location>
        <begin position="34"/>
        <end position="54"/>
    </location>
</feature>
<keyword evidence="1" id="KW-0812">Transmembrane</keyword>
<keyword evidence="1" id="KW-0472">Membrane</keyword>
<dbReference type="AlphaFoldDB" id="X0ZJG8"/>
<keyword evidence="1" id="KW-1133">Transmembrane helix</keyword>
<proteinExistence type="predicted"/>